<protein>
    <submittedName>
        <fullName evidence="1">Uncharacterized protein</fullName>
    </submittedName>
</protein>
<gene>
    <name evidence="1" type="ORF">EXB13</name>
</gene>
<evidence type="ECO:0000313" key="1">
    <source>
        <dbReference type="EMBL" id="ABD94700.1"/>
    </source>
</evidence>
<proteinExistence type="predicted"/>
<reference evidence="1" key="1">
    <citation type="journal article" date="2006" name="J. Bacteriol.">
        <title>Acquisition and evolution of the exoU locus in Pseudomonas aeruginosa.</title>
        <authorList>
            <person name="Kulasekara B.R."/>
            <person name="Kulasekara H.D."/>
            <person name="Wolfgang M.C."/>
            <person name="Stevens L."/>
            <person name="Frank D.W."/>
            <person name="Lory S."/>
        </authorList>
    </citation>
    <scope>NUCLEOTIDE SEQUENCE</scope>
    <source>
        <strain evidence="1">19660</strain>
    </source>
</reference>
<dbReference type="EMBL" id="DQ437743">
    <property type="protein sequence ID" value="ABD94700.1"/>
    <property type="molecule type" value="Genomic_DNA"/>
</dbReference>
<organism evidence="1">
    <name type="scientific">Pseudomonas aeruginosa</name>
    <dbReference type="NCBI Taxonomy" id="287"/>
    <lineage>
        <taxon>Bacteria</taxon>
        <taxon>Pseudomonadati</taxon>
        <taxon>Pseudomonadota</taxon>
        <taxon>Gammaproteobacteria</taxon>
        <taxon>Pseudomonadales</taxon>
        <taxon>Pseudomonadaceae</taxon>
        <taxon>Pseudomonas</taxon>
    </lineage>
</organism>
<accession>Q1W4X3</accession>
<dbReference type="AlphaFoldDB" id="Q1W4X3"/>
<name>Q1W4X3_PSEAI</name>
<sequence>MVEVMERLLKSIYINARPAMELRLSLTSSGHKRIVKIVDGEEVEVLPGEVQGILEAQKRDVGILADFLAKSLLARR</sequence>